<evidence type="ECO:0000313" key="12">
    <source>
        <dbReference type="EMBL" id="CDZ87615.1"/>
    </source>
</evidence>
<evidence type="ECO:0000259" key="10">
    <source>
        <dbReference type="Pfam" id="PF01545"/>
    </source>
</evidence>
<organism evidence="12 13">
    <name type="scientific">Rhodococcus ruber</name>
    <dbReference type="NCBI Taxonomy" id="1830"/>
    <lineage>
        <taxon>Bacteria</taxon>
        <taxon>Bacillati</taxon>
        <taxon>Actinomycetota</taxon>
        <taxon>Actinomycetes</taxon>
        <taxon>Mycobacteriales</taxon>
        <taxon>Nocardiaceae</taxon>
        <taxon>Rhodococcus</taxon>
    </lineage>
</organism>
<dbReference type="eggNOG" id="COG1230">
    <property type="taxonomic scope" value="Bacteria"/>
</dbReference>
<keyword evidence="6" id="KW-0406">Ion transport</keyword>
<dbReference type="InterPro" id="IPR036837">
    <property type="entry name" value="Cation_efflux_CTD_sf"/>
</dbReference>
<proteinExistence type="inferred from homology"/>
<evidence type="ECO:0000256" key="4">
    <source>
        <dbReference type="ARBA" id="ARBA00022692"/>
    </source>
</evidence>
<dbReference type="InterPro" id="IPR027470">
    <property type="entry name" value="Cation_efflux_CTD"/>
</dbReference>
<evidence type="ECO:0000259" key="11">
    <source>
        <dbReference type="Pfam" id="PF16916"/>
    </source>
</evidence>
<feature type="transmembrane region" description="Helical" evidence="9">
    <location>
        <begin position="193"/>
        <end position="211"/>
    </location>
</feature>
<feature type="domain" description="Cation efflux protein cytoplasmic" evidence="11">
    <location>
        <begin position="228"/>
        <end position="296"/>
    </location>
</feature>
<feature type="transmembrane region" description="Helical" evidence="9">
    <location>
        <begin position="31"/>
        <end position="51"/>
    </location>
</feature>
<name>A0A098BHA2_9NOCA</name>
<dbReference type="InterPro" id="IPR027469">
    <property type="entry name" value="Cation_efflux_TMD_sf"/>
</dbReference>
<evidence type="ECO:0000313" key="13">
    <source>
        <dbReference type="Proteomes" id="UP000042997"/>
    </source>
</evidence>
<keyword evidence="3" id="KW-0813">Transport</keyword>
<evidence type="ECO:0000256" key="3">
    <source>
        <dbReference type="ARBA" id="ARBA00022448"/>
    </source>
</evidence>
<feature type="transmembrane region" description="Helical" evidence="9">
    <location>
        <begin position="129"/>
        <end position="152"/>
    </location>
</feature>
<feature type="transmembrane region" description="Helical" evidence="9">
    <location>
        <begin position="63"/>
        <end position="80"/>
    </location>
</feature>
<evidence type="ECO:0000256" key="7">
    <source>
        <dbReference type="ARBA" id="ARBA00023136"/>
    </source>
</evidence>
<keyword evidence="4 9" id="KW-0812">Transmembrane</keyword>
<keyword evidence="7 9" id="KW-0472">Membrane</keyword>
<evidence type="ECO:0000256" key="2">
    <source>
        <dbReference type="ARBA" id="ARBA00008873"/>
    </source>
</evidence>
<dbReference type="AlphaFoldDB" id="A0A098BHA2"/>
<dbReference type="InterPro" id="IPR050681">
    <property type="entry name" value="CDF/SLC30A"/>
</dbReference>
<dbReference type="GO" id="GO:0005886">
    <property type="term" value="C:plasma membrane"/>
    <property type="evidence" value="ECO:0007669"/>
    <property type="project" value="TreeGrafter"/>
</dbReference>
<evidence type="ECO:0000256" key="9">
    <source>
        <dbReference type="SAM" id="Phobius"/>
    </source>
</evidence>
<gene>
    <name evidence="12" type="primary">czcD</name>
    <name evidence="12" type="ORF">RHRU231_330072</name>
</gene>
<feature type="compositionally biased region" description="Basic residues" evidence="8">
    <location>
        <begin position="1"/>
        <end position="10"/>
    </location>
</feature>
<dbReference type="PANTHER" id="PTHR11562:SF17">
    <property type="entry name" value="RE54080P-RELATED"/>
    <property type="match status" value="1"/>
</dbReference>
<evidence type="ECO:0000256" key="5">
    <source>
        <dbReference type="ARBA" id="ARBA00022989"/>
    </source>
</evidence>
<keyword evidence="5 9" id="KW-1133">Transmembrane helix</keyword>
<dbReference type="NCBIfam" id="TIGR01297">
    <property type="entry name" value="CDF"/>
    <property type="match status" value="1"/>
</dbReference>
<dbReference type="SUPFAM" id="SSF160240">
    <property type="entry name" value="Cation efflux protein cytoplasmic domain-like"/>
    <property type="match status" value="1"/>
</dbReference>
<evidence type="ECO:0000256" key="8">
    <source>
        <dbReference type="SAM" id="MobiDB-lite"/>
    </source>
</evidence>
<dbReference type="Pfam" id="PF16916">
    <property type="entry name" value="ZT_dimer"/>
    <property type="match status" value="1"/>
</dbReference>
<dbReference type="InterPro" id="IPR058533">
    <property type="entry name" value="Cation_efflux_TM"/>
</dbReference>
<comment type="similarity">
    <text evidence="2">Belongs to the cation diffusion facilitator (CDF) transporter (TC 2.A.4) family. SLC30A subfamily.</text>
</comment>
<comment type="subcellular location">
    <subcellularLocation>
        <location evidence="1">Membrane</location>
        <topology evidence="1">Multi-pass membrane protein</topology>
    </subcellularLocation>
</comment>
<evidence type="ECO:0000256" key="6">
    <source>
        <dbReference type="ARBA" id="ARBA00023065"/>
    </source>
</evidence>
<dbReference type="GO" id="GO:0005385">
    <property type="term" value="F:zinc ion transmembrane transporter activity"/>
    <property type="evidence" value="ECO:0007669"/>
    <property type="project" value="TreeGrafter"/>
</dbReference>
<feature type="domain" description="Cation efflux protein transmembrane" evidence="10">
    <location>
        <begin position="31"/>
        <end position="221"/>
    </location>
</feature>
<dbReference type="EMBL" id="CCSD01000043">
    <property type="protein sequence ID" value="CDZ87615.1"/>
    <property type="molecule type" value="Genomic_DNA"/>
</dbReference>
<dbReference type="SUPFAM" id="SSF161111">
    <property type="entry name" value="Cation efflux protein transmembrane domain-like"/>
    <property type="match status" value="1"/>
</dbReference>
<protein>
    <submittedName>
        <fullName evidence="12">Cation efflux system protein CzcD</fullName>
    </submittedName>
</protein>
<accession>A0A098BHA2</accession>
<dbReference type="PANTHER" id="PTHR11562">
    <property type="entry name" value="CATION EFFLUX PROTEIN/ ZINC TRANSPORTER"/>
    <property type="match status" value="1"/>
</dbReference>
<sequence length="310" mass="32252">MGVGHGHSHGHAGAGAPGEAGPSRGRLRRMAIALAILVAFLLLEAGVALWIDSLALLADAGHMLTDVVGMSMGMAALILARRGSTAAARTFGWHRAEVLAAMANAALLLAVAVWVFYEAIHRIGDAPDIPGTALVLTATAGLAANLVVMLLLRADAKDSLAVRGAYLEVLADAVGSVGVLVAGALVLLFDWTLADIVVGVLISLWVVPRAVRLAAASLRILTQASPAHLDVDGVRADLSALPGVTGVHDLHVWTLTTGMDVATVHLISDHDPQWVLESARAVLTSHGLEHATVQVETTVNGRRCEENVTW</sequence>
<feature type="region of interest" description="Disordered" evidence="8">
    <location>
        <begin position="1"/>
        <end position="21"/>
    </location>
</feature>
<dbReference type="OrthoDB" id="9809646at2"/>
<dbReference type="RefSeq" id="WP_017680732.1">
    <property type="nucleotide sequence ID" value="NZ_CP023714.1"/>
</dbReference>
<dbReference type="Proteomes" id="UP000042997">
    <property type="component" value="Unassembled WGS sequence"/>
</dbReference>
<feature type="transmembrane region" description="Helical" evidence="9">
    <location>
        <begin position="92"/>
        <end position="117"/>
    </location>
</feature>
<dbReference type="Gene3D" id="1.20.1510.10">
    <property type="entry name" value="Cation efflux protein transmembrane domain"/>
    <property type="match status" value="1"/>
</dbReference>
<evidence type="ECO:0000256" key="1">
    <source>
        <dbReference type="ARBA" id="ARBA00004141"/>
    </source>
</evidence>
<dbReference type="Pfam" id="PF01545">
    <property type="entry name" value="Cation_efflux"/>
    <property type="match status" value="1"/>
</dbReference>
<feature type="transmembrane region" description="Helical" evidence="9">
    <location>
        <begin position="164"/>
        <end position="187"/>
    </location>
</feature>
<reference evidence="12 13" key="1">
    <citation type="journal article" date="2014" name="Genome Announc.">
        <title>Draft Genome Sequence of Propane- and Butane-Oxidizing Actinobacterium Rhodococcus ruber IEGM 231.</title>
        <authorList>
            <person name="Ivshina I.B."/>
            <person name="Kuyukina M.S."/>
            <person name="Krivoruchko A.V."/>
            <person name="Barbe V."/>
            <person name="Fischer C."/>
        </authorList>
    </citation>
    <scope>NUCLEOTIDE SEQUENCE [LARGE SCALE GENOMIC DNA]</scope>
</reference>
<dbReference type="InterPro" id="IPR002524">
    <property type="entry name" value="Cation_efflux"/>
</dbReference>